<dbReference type="InterPro" id="IPR020635">
    <property type="entry name" value="Tyr_kinase_cat_dom"/>
</dbReference>
<accession>A0A833QUH5</accession>
<keyword evidence="4 5" id="KW-0067">ATP-binding</keyword>
<feature type="compositionally biased region" description="Basic and acidic residues" evidence="6">
    <location>
        <begin position="10"/>
        <end position="21"/>
    </location>
</feature>
<evidence type="ECO:0000313" key="8">
    <source>
        <dbReference type="EMBL" id="KAF3332965.1"/>
    </source>
</evidence>
<keyword evidence="2 5" id="KW-0547">Nucleotide-binding</keyword>
<dbReference type="Gene3D" id="3.30.200.20">
    <property type="entry name" value="Phosphorylase Kinase, domain 1"/>
    <property type="match status" value="1"/>
</dbReference>
<evidence type="ECO:0000256" key="1">
    <source>
        <dbReference type="ARBA" id="ARBA00022679"/>
    </source>
</evidence>
<protein>
    <submittedName>
        <fullName evidence="8">Cysteine-rich receptor-like protein kinase 25</fullName>
    </submittedName>
</protein>
<dbReference type="Proteomes" id="UP000623129">
    <property type="component" value="Unassembled WGS sequence"/>
</dbReference>
<proteinExistence type="predicted"/>
<dbReference type="Gene3D" id="1.10.510.10">
    <property type="entry name" value="Transferase(Phosphotransferase) domain 1"/>
    <property type="match status" value="1"/>
</dbReference>
<dbReference type="GO" id="GO:0005524">
    <property type="term" value="F:ATP binding"/>
    <property type="evidence" value="ECO:0007669"/>
    <property type="project" value="UniProtKB-UniRule"/>
</dbReference>
<dbReference type="EMBL" id="SWLB01000011">
    <property type="protein sequence ID" value="KAF3332965.1"/>
    <property type="molecule type" value="Genomic_DNA"/>
</dbReference>
<organism evidence="8 9">
    <name type="scientific">Carex littledalei</name>
    <dbReference type="NCBI Taxonomy" id="544730"/>
    <lineage>
        <taxon>Eukaryota</taxon>
        <taxon>Viridiplantae</taxon>
        <taxon>Streptophyta</taxon>
        <taxon>Embryophyta</taxon>
        <taxon>Tracheophyta</taxon>
        <taxon>Spermatophyta</taxon>
        <taxon>Magnoliopsida</taxon>
        <taxon>Liliopsida</taxon>
        <taxon>Poales</taxon>
        <taxon>Cyperaceae</taxon>
        <taxon>Cyperoideae</taxon>
        <taxon>Cariceae</taxon>
        <taxon>Carex</taxon>
        <taxon>Carex subgen. Euthyceras</taxon>
    </lineage>
</organism>
<dbReference type="InterPro" id="IPR000719">
    <property type="entry name" value="Prot_kinase_dom"/>
</dbReference>
<dbReference type="InterPro" id="IPR017441">
    <property type="entry name" value="Protein_kinase_ATP_BS"/>
</dbReference>
<keyword evidence="3 8" id="KW-0418">Kinase</keyword>
<dbReference type="InterPro" id="IPR011009">
    <property type="entry name" value="Kinase-like_dom_sf"/>
</dbReference>
<dbReference type="InterPro" id="IPR052059">
    <property type="entry name" value="CR_Ser/Thr_kinase"/>
</dbReference>
<sequence>MYNHMHRSHARQDKTDKEENSVRSGAVQPAQYLLLDLAIATNNFSDENKIGSGGFGVVYKGIIGGQIVAIKKISGSSLQLLLDINKEISLLSFFENDNLVKLLGFCWEAGNYLLVSHCNLLNSKHNQVWKQYRAKKPLAEVIDRCLWDKCPKDQVSRCIQIGLLCVQNNCQKRPSMEAVLEMLNSKTHLPTPSLPAFFKDSQRQSEEEEEAIQCFRIPLLCVQHNRKKCPDMKCVMQMLYASLASSNTQAAFITNSGKHRRSKFFNFRSLVMRKFELSCYAFSINMHVKSRYHSRAFSIKHA</sequence>
<evidence type="ECO:0000259" key="7">
    <source>
        <dbReference type="SMART" id="SM00219"/>
    </source>
</evidence>
<gene>
    <name evidence="8" type="ORF">FCM35_KLT02542</name>
</gene>
<dbReference type="SUPFAM" id="SSF56112">
    <property type="entry name" value="Protein kinase-like (PK-like)"/>
    <property type="match status" value="2"/>
</dbReference>
<evidence type="ECO:0000256" key="4">
    <source>
        <dbReference type="ARBA" id="ARBA00022840"/>
    </source>
</evidence>
<comment type="caution">
    <text evidence="8">The sequence shown here is derived from an EMBL/GenBank/DDBJ whole genome shotgun (WGS) entry which is preliminary data.</text>
</comment>
<evidence type="ECO:0000256" key="5">
    <source>
        <dbReference type="PROSITE-ProRule" id="PRU10141"/>
    </source>
</evidence>
<evidence type="ECO:0000256" key="6">
    <source>
        <dbReference type="SAM" id="MobiDB-lite"/>
    </source>
</evidence>
<dbReference type="OrthoDB" id="615596at2759"/>
<dbReference type="AlphaFoldDB" id="A0A833QUH5"/>
<dbReference type="PANTHER" id="PTHR47973">
    <property type="entry name" value="CYSTEINE-RICH RECEPTOR-LIKE PROTEIN KINASE 3"/>
    <property type="match status" value="1"/>
</dbReference>
<reference evidence="8" key="1">
    <citation type="submission" date="2020-01" db="EMBL/GenBank/DDBJ databases">
        <title>Genome sequence of Kobresia littledalei, the first chromosome-level genome in the family Cyperaceae.</title>
        <authorList>
            <person name="Qu G."/>
        </authorList>
    </citation>
    <scope>NUCLEOTIDE SEQUENCE</scope>
    <source>
        <strain evidence="8">C.B.Clarke</strain>
        <tissue evidence="8">Leaf</tissue>
    </source>
</reference>
<dbReference type="PROSITE" id="PS00107">
    <property type="entry name" value="PROTEIN_KINASE_ATP"/>
    <property type="match status" value="1"/>
</dbReference>
<evidence type="ECO:0000313" key="9">
    <source>
        <dbReference type="Proteomes" id="UP000623129"/>
    </source>
</evidence>
<dbReference type="SMART" id="SM00219">
    <property type="entry name" value="TyrKc"/>
    <property type="match status" value="1"/>
</dbReference>
<feature type="domain" description="Tyrosine-protein kinase catalytic" evidence="7">
    <location>
        <begin position="44"/>
        <end position="183"/>
    </location>
</feature>
<evidence type="ECO:0000256" key="3">
    <source>
        <dbReference type="ARBA" id="ARBA00022777"/>
    </source>
</evidence>
<dbReference type="GO" id="GO:0004713">
    <property type="term" value="F:protein tyrosine kinase activity"/>
    <property type="evidence" value="ECO:0007669"/>
    <property type="project" value="InterPro"/>
</dbReference>
<feature type="region of interest" description="Disordered" evidence="6">
    <location>
        <begin position="1"/>
        <end position="23"/>
    </location>
</feature>
<name>A0A833QUH5_9POAL</name>
<evidence type="ECO:0000256" key="2">
    <source>
        <dbReference type="ARBA" id="ARBA00022741"/>
    </source>
</evidence>
<dbReference type="Pfam" id="PF00069">
    <property type="entry name" value="Pkinase"/>
    <property type="match status" value="1"/>
</dbReference>
<keyword evidence="9" id="KW-1185">Reference proteome</keyword>
<feature type="binding site" evidence="5">
    <location>
        <position position="72"/>
    </location>
    <ligand>
        <name>ATP</name>
        <dbReference type="ChEBI" id="CHEBI:30616"/>
    </ligand>
</feature>
<keyword evidence="1" id="KW-0808">Transferase</keyword>
<keyword evidence="8" id="KW-0675">Receptor</keyword>